<dbReference type="EMBL" id="CADCWA010000162">
    <property type="protein sequence ID" value="CAA9527437.1"/>
    <property type="molecule type" value="Genomic_DNA"/>
</dbReference>
<dbReference type="EC" id="1.3.3.3" evidence="2"/>
<gene>
    <name evidence="2" type="ORF">AVDCRST_MAG31-2057</name>
</gene>
<organism evidence="2">
    <name type="scientific">uncultured Sphingomonas sp</name>
    <dbReference type="NCBI Taxonomy" id="158754"/>
    <lineage>
        <taxon>Bacteria</taxon>
        <taxon>Pseudomonadati</taxon>
        <taxon>Pseudomonadota</taxon>
        <taxon>Alphaproteobacteria</taxon>
        <taxon>Sphingomonadales</taxon>
        <taxon>Sphingomonadaceae</taxon>
        <taxon>Sphingomonas</taxon>
        <taxon>environmental samples</taxon>
    </lineage>
</organism>
<evidence type="ECO:0000313" key="2">
    <source>
        <dbReference type="EMBL" id="CAA9527437.1"/>
    </source>
</evidence>
<name>A0A6J4TMJ5_9SPHN</name>
<feature type="compositionally biased region" description="Basic residues" evidence="1">
    <location>
        <begin position="48"/>
        <end position="58"/>
    </location>
</feature>
<feature type="region of interest" description="Disordered" evidence="1">
    <location>
        <begin position="1"/>
        <end position="280"/>
    </location>
</feature>
<feature type="compositionally biased region" description="Basic residues" evidence="1">
    <location>
        <begin position="72"/>
        <end position="103"/>
    </location>
</feature>
<reference evidence="2" key="1">
    <citation type="submission" date="2020-02" db="EMBL/GenBank/DDBJ databases">
        <authorList>
            <person name="Meier V. D."/>
        </authorList>
    </citation>
    <scope>NUCLEOTIDE SEQUENCE</scope>
    <source>
        <strain evidence="2">AVDCRST_MAG31</strain>
    </source>
</reference>
<accession>A0A6J4TMJ5</accession>
<proteinExistence type="predicted"/>
<feature type="non-terminal residue" evidence="2">
    <location>
        <position position="1"/>
    </location>
</feature>
<sequence length="280" mass="31381">GRPRRTAASRPHLVRGSARPHLRRIRSDRTGGGVGRRLHLHPLGAHGRVGRARRRRRARSADGSGVREGRGQRLHRRRPLLARVRAFHPRRRGGPALLCHRHQPGGAHGQSARARRPHEHPLLDDDPALVRRRRGPQSRDPLPGGHRRLSRGAQARLRPARPRALPPLRQVGGGLFLAAPPGRRAGRRRHLLRPAGGRVRRQFRLHPGGRGSLPGGVPAARAAPHGPAVRRSRPRPPARVPRPLRRVQPPLRPRHAVRAQDRRQRRRHPDEPAPARPLEI</sequence>
<dbReference type="AlphaFoldDB" id="A0A6J4TMJ5"/>
<feature type="compositionally biased region" description="Basic residues" evidence="1">
    <location>
        <begin position="184"/>
        <end position="204"/>
    </location>
</feature>
<evidence type="ECO:0000256" key="1">
    <source>
        <dbReference type="SAM" id="MobiDB-lite"/>
    </source>
</evidence>
<feature type="compositionally biased region" description="Basic and acidic residues" evidence="1">
    <location>
        <begin position="258"/>
        <end position="280"/>
    </location>
</feature>
<protein>
    <submittedName>
        <fullName evidence="2">Coproporphyrinogen III oxidase, aerobic</fullName>
        <ecNumber evidence="2">1.3.3.3</ecNumber>
    </submittedName>
</protein>
<dbReference type="GO" id="GO:0004109">
    <property type="term" value="F:coproporphyrinogen oxidase activity"/>
    <property type="evidence" value="ECO:0007669"/>
    <property type="project" value="UniProtKB-EC"/>
</dbReference>
<keyword evidence="2" id="KW-0560">Oxidoreductase</keyword>
<feature type="non-terminal residue" evidence="2">
    <location>
        <position position="280"/>
    </location>
</feature>